<keyword evidence="2" id="KW-1185">Reference proteome</keyword>
<dbReference type="EMBL" id="JAWDGP010004005">
    <property type="protein sequence ID" value="KAK3768867.1"/>
    <property type="molecule type" value="Genomic_DNA"/>
</dbReference>
<comment type="caution">
    <text evidence="1">The sequence shown here is derived from an EMBL/GenBank/DDBJ whole genome shotgun (WGS) entry which is preliminary data.</text>
</comment>
<sequence length="75" mass="8459">MEDERRCKKMFTSGNIRTAPGNCGWQLCGKLATNREVTLVSISPVACKLALRPVLSPRPGWRSLAWNISFYSFQL</sequence>
<dbReference type="AlphaFoldDB" id="A0AAE0ZI88"/>
<gene>
    <name evidence="1" type="ORF">RRG08_021875</name>
</gene>
<evidence type="ECO:0000313" key="1">
    <source>
        <dbReference type="EMBL" id="KAK3768867.1"/>
    </source>
</evidence>
<name>A0AAE0ZI88_9GAST</name>
<reference evidence="1" key="1">
    <citation type="journal article" date="2023" name="G3 (Bethesda)">
        <title>A reference genome for the long-term kleptoplast-retaining sea slug Elysia crispata morphotype clarki.</title>
        <authorList>
            <person name="Eastman K.E."/>
            <person name="Pendleton A.L."/>
            <person name="Shaikh M.A."/>
            <person name="Suttiyut T."/>
            <person name="Ogas R."/>
            <person name="Tomko P."/>
            <person name="Gavelis G."/>
            <person name="Widhalm J.R."/>
            <person name="Wisecaver J.H."/>
        </authorList>
    </citation>
    <scope>NUCLEOTIDE SEQUENCE</scope>
    <source>
        <strain evidence="1">ECLA1</strain>
    </source>
</reference>
<evidence type="ECO:0000313" key="2">
    <source>
        <dbReference type="Proteomes" id="UP001283361"/>
    </source>
</evidence>
<proteinExistence type="predicted"/>
<dbReference type="Proteomes" id="UP001283361">
    <property type="component" value="Unassembled WGS sequence"/>
</dbReference>
<protein>
    <submittedName>
        <fullName evidence="1">Uncharacterized protein</fullName>
    </submittedName>
</protein>
<accession>A0AAE0ZI88</accession>
<organism evidence="1 2">
    <name type="scientific">Elysia crispata</name>
    <name type="common">lettuce slug</name>
    <dbReference type="NCBI Taxonomy" id="231223"/>
    <lineage>
        <taxon>Eukaryota</taxon>
        <taxon>Metazoa</taxon>
        <taxon>Spiralia</taxon>
        <taxon>Lophotrochozoa</taxon>
        <taxon>Mollusca</taxon>
        <taxon>Gastropoda</taxon>
        <taxon>Heterobranchia</taxon>
        <taxon>Euthyneura</taxon>
        <taxon>Panpulmonata</taxon>
        <taxon>Sacoglossa</taxon>
        <taxon>Placobranchoidea</taxon>
        <taxon>Plakobranchidae</taxon>
        <taxon>Elysia</taxon>
    </lineage>
</organism>